<keyword evidence="5" id="KW-0762">Sugar transport</keyword>
<dbReference type="Pfam" id="PF22461">
    <property type="entry name" value="SLBB_2"/>
    <property type="match status" value="1"/>
</dbReference>
<evidence type="ECO:0000256" key="15">
    <source>
        <dbReference type="SAM" id="SignalP"/>
    </source>
</evidence>
<keyword evidence="12" id="KW-0564">Palmitate</keyword>
<evidence type="ECO:0000259" key="18">
    <source>
        <dbReference type="Pfam" id="PF22461"/>
    </source>
</evidence>
<dbReference type="InterPro" id="IPR019554">
    <property type="entry name" value="Soluble_ligand-bd"/>
</dbReference>
<dbReference type="EMBL" id="CP030840">
    <property type="protein sequence ID" value="AXC10907.1"/>
    <property type="molecule type" value="Genomic_DNA"/>
</dbReference>
<evidence type="ECO:0000256" key="2">
    <source>
        <dbReference type="ARBA" id="ARBA00009450"/>
    </source>
</evidence>
<dbReference type="GO" id="GO:0015288">
    <property type="term" value="F:porin activity"/>
    <property type="evidence" value="ECO:0007669"/>
    <property type="project" value="UniProtKB-KW"/>
</dbReference>
<evidence type="ECO:0000256" key="9">
    <source>
        <dbReference type="ARBA" id="ARBA00023065"/>
    </source>
</evidence>
<dbReference type="PANTHER" id="PTHR33619">
    <property type="entry name" value="POLYSACCHARIDE EXPORT PROTEIN GFCE-RELATED"/>
    <property type="match status" value="1"/>
</dbReference>
<dbReference type="AlphaFoldDB" id="A0A2Z5FWL7"/>
<evidence type="ECO:0000256" key="11">
    <source>
        <dbReference type="ARBA" id="ARBA00023136"/>
    </source>
</evidence>
<evidence type="ECO:0000256" key="3">
    <source>
        <dbReference type="ARBA" id="ARBA00022448"/>
    </source>
</evidence>
<dbReference type="InterPro" id="IPR054765">
    <property type="entry name" value="SLBB_dom"/>
</dbReference>
<evidence type="ECO:0000256" key="8">
    <source>
        <dbReference type="ARBA" id="ARBA00023047"/>
    </source>
</evidence>
<dbReference type="Gene3D" id="3.10.560.10">
    <property type="entry name" value="Outer membrane lipoprotein wza domain like"/>
    <property type="match status" value="2"/>
</dbReference>
<dbReference type="GO" id="GO:0009279">
    <property type="term" value="C:cell outer membrane"/>
    <property type="evidence" value="ECO:0007669"/>
    <property type="project" value="UniProtKB-SubCell"/>
</dbReference>
<evidence type="ECO:0000259" key="17">
    <source>
        <dbReference type="Pfam" id="PF10531"/>
    </source>
</evidence>
<keyword evidence="13" id="KW-0998">Cell outer membrane</keyword>
<evidence type="ECO:0000256" key="6">
    <source>
        <dbReference type="ARBA" id="ARBA00022692"/>
    </source>
</evidence>
<evidence type="ECO:0000256" key="1">
    <source>
        <dbReference type="ARBA" id="ARBA00004571"/>
    </source>
</evidence>
<keyword evidence="10" id="KW-0626">Porin</keyword>
<evidence type="ECO:0000256" key="10">
    <source>
        <dbReference type="ARBA" id="ARBA00023114"/>
    </source>
</evidence>
<feature type="chain" id="PRO_5016354482" evidence="15">
    <location>
        <begin position="20"/>
        <end position="301"/>
    </location>
</feature>
<evidence type="ECO:0000313" key="19">
    <source>
        <dbReference type="EMBL" id="AXC10907.1"/>
    </source>
</evidence>
<proteinExistence type="inferred from homology"/>
<dbReference type="InterPro" id="IPR003715">
    <property type="entry name" value="Poly_export_N"/>
</dbReference>
<keyword evidence="14" id="KW-0449">Lipoprotein</keyword>
<dbReference type="OrthoDB" id="9815244at2"/>
<dbReference type="GO" id="GO:0006811">
    <property type="term" value="P:monoatomic ion transport"/>
    <property type="evidence" value="ECO:0007669"/>
    <property type="project" value="UniProtKB-KW"/>
</dbReference>
<dbReference type="PANTHER" id="PTHR33619:SF3">
    <property type="entry name" value="POLYSACCHARIDE EXPORT PROTEIN GFCE-RELATED"/>
    <property type="match status" value="1"/>
</dbReference>
<organism evidence="19 20">
    <name type="scientific">Acidisarcina polymorpha</name>
    <dbReference type="NCBI Taxonomy" id="2211140"/>
    <lineage>
        <taxon>Bacteria</taxon>
        <taxon>Pseudomonadati</taxon>
        <taxon>Acidobacteriota</taxon>
        <taxon>Terriglobia</taxon>
        <taxon>Terriglobales</taxon>
        <taxon>Acidobacteriaceae</taxon>
        <taxon>Acidisarcina</taxon>
    </lineage>
</organism>
<dbReference type="InterPro" id="IPR049712">
    <property type="entry name" value="Poly_export"/>
</dbReference>
<dbReference type="Proteomes" id="UP000253606">
    <property type="component" value="Chromosome"/>
</dbReference>
<comment type="similarity">
    <text evidence="2">Belongs to the BexD/CtrA/VexA family.</text>
</comment>
<dbReference type="GO" id="GO:0015159">
    <property type="term" value="F:polysaccharide transmembrane transporter activity"/>
    <property type="evidence" value="ECO:0007669"/>
    <property type="project" value="InterPro"/>
</dbReference>
<protein>
    <submittedName>
        <fullName evidence="19">Capsule polysaccharide export protein</fullName>
    </submittedName>
</protein>
<comment type="subcellular location">
    <subcellularLocation>
        <location evidence="1">Cell outer membrane</location>
        <topology evidence="1">Multi-pass membrane protein</topology>
    </subcellularLocation>
</comment>
<keyword evidence="9" id="KW-0406">Ion transport</keyword>
<keyword evidence="20" id="KW-1185">Reference proteome</keyword>
<feature type="domain" description="Soluble ligand binding" evidence="17">
    <location>
        <begin position="114"/>
        <end position="164"/>
    </location>
</feature>
<dbReference type="GO" id="GO:0046930">
    <property type="term" value="C:pore complex"/>
    <property type="evidence" value="ECO:0007669"/>
    <property type="project" value="UniProtKB-KW"/>
</dbReference>
<keyword evidence="3" id="KW-0813">Transport</keyword>
<feature type="domain" description="SLBB" evidence="18">
    <location>
        <begin position="192"/>
        <end position="273"/>
    </location>
</feature>
<evidence type="ECO:0000256" key="4">
    <source>
        <dbReference type="ARBA" id="ARBA00022452"/>
    </source>
</evidence>
<accession>A0A2Z5FWL7</accession>
<evidence type="ECO:0000256" key="14">
    <source>
        <dbReference type="ARBA" id="ARBA00023288"/>
    </source>
</evidence>
<evidence type="ECO:0000256" key="5">
    <source>
        <dbReference type="ARBA" id="ARBA00022597"/>
    </source>
</evidence>
<feature type="signal peptide" evidence="15">
    <location>
        <begin position="1"/>
        <end position="19"/>
    </location>
</feature>
<evidence type="ECO:0000313" key="20">
    <source>
        <dbReference type="Proteomes" id="UP000253606"/>
    </source>
</evidence>
<gene>
    <name evidence="19" type="ORF">ACPOL_1561</name>
</gene>
<evidence type="ECO:0000256" key="7">
    <source>
        <dbReference type="ARBA" id="ARBA00022729"/>
    </source>
</evidence>
<evidence type="ECO:0000256" key="13">
    <source>
        <dbReference type="ARBA" id="ARBA00023237"/>
    </source>
</evidence>
<dbReference type="RefSeq" id="WP_114206446.1">
    <property type="nucleotide sequence ID" value="NZ_CP030840.1"/>
</dbReference>
<evidence type="ECO:0000256" key="12">
    <source>
        <dbReference type="ARBA" id="ARBA00023139"/>
    </source>
</evidence>
<keyword evidence="8" id="KW-0625">Polysaccharide transport</keyword>
<evidence type="ECO:0000259" key="16">
    <source>
        <dbReference type="Pfam" id="PF02563"/>
    </source>
</evidence>
<keyword evidence="4" id="KW-1134">Transmembrane beta strand</keyword>
<keyword evidence="7 15" id="KW-0732">Signal</keyword>
<dbReference type="Pfam" id="PF02563">
    <property type="entry name" value="Poly_export"/>
    <property type="match status" value="1"/>
</dbReference>
<name>A0A2Z5FWL7_9BACT</name>
<dbReference type="Pfam" id="PF10531">
    <property type="entry name" value="SLBB"/>
    <property type="match status" value="1"/>
</dbReference>
<feature type="domain" description="Polysaccharide export protein N-terminal" evidence="16">
    <location>
        <begin position="30"/>
        <end position="104"/>
    </location>
</feature>
<keyword evidence="11" id="KW-0472">Membrane</keyword>
<dbReference type="KEGG" id="abas:ACPOL_1561"/>
<sequence length="301" mass="32300">MRFLKLQFLALVLTASALAQTSSATASGSAESILIGPGDMLHVQVFDTPEMDQHARVTDDGNVPLIFLGNVHVAGLTPEGAARTVETQLQQKEYMKHPQVTVTIEQYATQGVLVIGEVAHPGSYQIDTSRPVMDVLSMAGGLQELANRHVTIERHGTGERVQYFVSNNPEEAFNHSILVHPGDKVMVPKASLVYALGDVGRPGGYTMNNNRSQLSLLQMLALAGGTPPTARPAAARLIRRTADGYTETHIQLSDMQKGKIPDIMLEPEDILYVPFSYLKNIAVSGSSILAGASSAAVYAVP</sequence>
<keyword evidence="6" id="KW-0812">Transmembrane</keyword>
<dbReference type="Gene3D" id="3.30.1950.10">
    <property type="entry name" value="wza like domain"/>
    <property type="match status" value="1"/>
</dbReference>
<reference evidence="19 20" key="1">
    <citation type="journal article" date="2018" name="Front. Microbiol.">
        <title>Hydrolytic Capabilities as a Key to Environmental Success: Chitinolytic and Cellulolytic Acidobacteria From Acidic Sub-arctic Soils and Boreal Peatlands.</title>
        <authorList>
            <person name="Belova S.E."/>
            <person name="Ravin N.V."/>
            <person name="Pankratov T.A."/>
            <person name="Rakitin A.L."/>
            <person name="Ivanova A.A."/>
            <person name="Beletsky A.V."/>
            <person name="Mardanov A.V."/>
            <person name="Sinninghe Damste J.S."/>
            <person name="Dedysh S.N."/>
        </authorList>
    </citation>
    <scope>NUCLEOTIDE SEQUENCE [LARGE SCALE GENOMIC DNA]</scope>
    <source>
        <strain evidence="19 20">SBC82</strain>
    </source>
</reference>